<dbReference type="InterPro" id="IPR015797">
    <property type="entry name" value="NUDIX_hydrolase-like_dom_sf"/>
</dbReference>
<dbReference type="PRINTS" id="PR00502">
    <property type="entry name" value="NUDIXFAMILY"/>
</dbReference>
<dbReference type="InterPro" id="IPR020476">
    <property type="entry name" value="Nudix_hydrolase"/>
</dbReference>
<evidence type="ECO:0000256" key="4">
    <source>
        <dbReference type="HAMAP-Rule" id="MF_00298"/>
    </source>
</evidence>
<dbReference type="CDD" id="cd03671">
    <property type="entry name" value="NUDIX_Ap4A_hydrolase_plant_like"/>
    <property type="match status" value="1"/>
</dbReference>
<dbReference type="InterPro" id="IPR020084">
    <property type="entry name" value="NUDIX_hydrolase_CS"/>
</dbReference>
<dbReference type="GO" id="GO:0034432">
    <property type="term" value="F:bis(5'-adenosyl)-pentaphosphatase activity"/>
    <property type="evidence" value="ECO:0007669"/>
    <property type="project" value="TreeGrafter"/>
</dbReference>
<dbReference type="PANTHER" id="PTHR11839">
    <property type="entry name" value="UDP/ADP-SUGAR PYROPHOSPHATASE"/>
    <property type="match status" value="1"/>
</dbReference>
<dbReference type="RefSeq" id="WP_127565235.1">
    <property type="nucleotide sequence ID" value="NZ_BMFB01000006.1"/>
</dbReference>
<dbReference type="PROSITE" id="PS00893">
    <property type="entry name" value="NUDIX_BOX"/>
    <property type="match status" value="1"/>
</dbReference>
<dbReference type="Proteomes" id="UP000286954">
    <property type="component" value="Chromosome"/>
</dbReference>
<dbReference type="PROSITE" id="PS51462">
    <property type="entry name" value="NUDIX"/>
    <property type="match status" value="1"/>
</dbReference>
<feature type="short sequence motif" description="Nudix box" evidence="4">
    <location>
        <begin position="47"/>
        <end position="68"/>
    </location>
</feature>
<organism evidence="5 6">
    <name type="scientific">Glycocaulis alkaliphilus</name>
    <dbReference type="NCBI Taxonomy" id="1434191"/>
    <lineage>
        <taxon>Bacteria</taxon>
        <taxon>Pseudomonadati</taxon>
        <taxon>Pseudomonadota</taxon>
        <taxon>Alphaproteobacteria</taxon>
        <taxon>Maricaulales</taxon>
        <taxon>Maricaulaceae</taxon>
        <taxon>Glycocaulis</taxon>
    </lineage>
</organism>
<proteinExistence type="inferred from homology"/>
<dbReference type="NCBIfam" id="NF001938">
    <property type="entry name" value="PRK00714.1-5"/>
    <property type="match status" value="1"/>
</dbReference>
<dbReference type="OrthoDB" id="9816040at2"/>
<dbReference type="EC" id="3.6.1.-" evidence="4"/>
<dbReference type="HAMAP" id="MF_00298">
    <property type="entry name" value="Nudix_RppH"/>
    <property type="match status" value="1"/>
</dbReference>
<comment type="similarity">
    <text evidence="4">Belongs to the Nudix hydrolase family. RppH subfamily.</text>
</comment>
<dbReference type="Gene3D" id="3.90.79.10">
    <property type="entry name" value="Nucleoside Triphosphate Pyrophosphohydrolase"/>
    <property type="match status" value="1"/>
</dbReference>
<dbReference type="PANTHER" id="PTHR11839:SF22">
    <property type="entry name" value="NUDIX HYDROLASE 26, CHLOROPLASTIC"/>
    <property type="match status" value="1"/>
</dbReference>
<comment type="cofactor">
    <cofactor evidence="2">
        <name>Mg(2+)</name>
        <dbReference type="ChEBI" id="CHEBI:18420"/>
    </cofactor>
</comment>
<comment type="function">
    <text evidence="4">Accelerates the degradation of transcripts by removing pyrophosphate from the 5'-end of triphosphorylated RNA, leading to a more labile monophosphorylated state that can stimulate subsequent ribonuclease cleavage.</text>
</comment>
<evidence type="ECO:0000256" key="1">
    <source>
        <dbReference type="ARBA" id="ARBA00001936"/>
    </source>
</evidence>
<evidence type="ECO:0000313" key="6">
    <source>
        <dbReference type="Proteomes" id="UP000286954"/>
    </source>
</evidence>
<keyword evidence="3 4" id="KW-0378">Hydrolase</keyword>
<name>A0A3T0E648_9PROT</name>
<reference evidence="5 6" key="1">
    <citation type="submission" date="2016-12" db="EMBL/GenBank/DDBJ databases">
        <title>The genome of dimorphic prosthecate Glycocaulis alkaliphilus 6b-8t, isolated from crude oil dictates its adaptability in petroleum environments.</title>
        <authorList>
            <person name="Wu X.-L."/>
            <person name="Geng S."/>
        </authorList>
    </citation>
    <scope>NUCLEOTIDE SEQUENCE [LARGE SCALE GENOMIC DNA]</scope>
    <source>
        <strain evidence="5 6">6B-8</strain>
    </source>
</reference>
<comment type="cofactor">
    <cofactor evidence="4">
        <name>a divalent metal cation</name>
        <dbReference type="ChEBI" id="CHEBI:60240"/>
    </cofactor>
</comment>
<accession>A0A3T0E648</accession>
<evidence type="ECO:0000256" key="3">
    <source>
        <dbReference type="ARBA" id="ARBA00022801"/>
    </source>
</evidence>
<dbReference type="GO" id="GO:0006753">
    <property type="term" value="P:nucleoside phosphate metabolic process"/>
    <property type="evidence" value="ECO:0007669"/>
    <property type="project" value="TreeGrafter"/>
</dbReference>
<dbReference type="SUPFAM" id="SSF55811">
    <property type="entry name" value="Nudix"/>
    <property type="match status" value="1"/>
</dbReference>
<dbReference type="Pfam" id="PF00293">
    <property type="entry name" value="NUDIX"/>
    <property type="match status" value="1"/>
</dbReference>
<dbReference type="EMBL" id="CP018911">
    <property type="protein sequence ID" value="AZU02782.1"/>
    <property type="molecule type" value="Genomic_DNA"/>
</dbReference>
<dbReference type="GO" id="GO:0019693">
    <property type="term" value="P:ribose phosphate metabolic process"/>
    <property type="evidence" value="ECO:0007669"/>
    <property type="project" value="TreeGrafter"/>
</dbReference>
<evidence type="ECO:0000256" key="2">
    <source>
        <dbReference type="ARBA" id="ARBA00001946"/>
    </source>
</evidence>
<comment type="cofactor">
    <cofactor evidence="1">
        <name>Mn(2+)</name>
        <dbReference type="ChEBI" id="CHEBI:29035"/>
    </cofactor>
</comment>
<dbReference type="GO" id="GO:0008893">
    <property type="term" value="F:guanosine-3',5'-bis(diphosphate) 3'-diphosphatase activity"/>
    <property type="evidence" value="ECO:0007669"/>
    <property type="project" value="TreeGrafter"/>
</dbReference>
<evidence type="ECO:0000313" key="5">
    <source>
        <dbReference type="EMBL" id="AZU02782.1"/>
    </source>
</evidence>
<dbReference type="InterPro" id="IPR022927">
    <property type="entry name" value="RppH"/>
</dbReference>
<dbReference type="InterPro" id="IPR000086">
    <property type="entry name" value="NUDIX_hydrolase_dom"/>
</dbReference>
<keyword evidence="6" id="KW-1185">Reference proteome</keyword>
<sequence>MSALNDPAALAAYRPNAGIVLFNREGLTWIGRRYREAGQWVWQWPQGGMDAGEDPQAAAYRELYEETGIRSDQVELLGTIADWLAYDFPPEVLALRKKNWKGQRQRWFAFRFLGTDADFDLTAVPPQEFEAFRWEKLERVPELIIPWKRAVYEDVVRAFARFGQR</sequence>
<protein>
    <recommendedName>
        <fullName evidence="4">RNA pyrophosphohydrolase</fullName>
        <ecNumber evidence="4">3.6.1.-</ecNumber>
    </recommendedName>
    <alternativeName>
        <fullName evidence="4">(Di)nucleoside polyphosphate hydrolase</fullName>
    </alternativeName>
</protein>
<dbReference type="AlphaFoldDB" id="A0A3T0E648"/>
<gene>
    <name evidence="4" type="primary">rppH</name>
    <name evidence="4" type="synonym">nudH</name>
    <name evidence="5" type="ORF">X907_0233</name>
</gene>
<dbReference type="KEGG" id="gak:X907_0233"/>